<evidence type="ECO:0000256" key="1">
    <source>
        <dbReference type="SAM" id="Phobius"/>
    </source>
</evidence>
<dbReference type="AlphaFoldDB" id="A0A0G0AUR6"/>
<dbReference type="Proteomes" id="UP000034934">
    <property type="component" value="Unassembled WGS sequence"/>
</dbReference>
<dbReference type="EMBL" id="LBOG01000003">
    <property type="protein sequence ID" value="KKP30410.1"/>
    <property type="molecule type" value="Genomic_DNA"/>
</dbReference>
<protein>
    <submittedName>
        <fullName evidence="2">Uncharacterized protein</fullName>
    </submittedName>
</protein>
<keyword evidence="1" id="KW-0812">Transmembrane</keyword>
<accession>A0A0G0AUR6</accession>
<sequence>MEQEEKKSNGALVGSIIIIIILIIGGIYIWQSKVKTVLEDKKFQEENVIPADTDELNTLEADLETLDTNIDLDIDSIN</sequence>
<evidence type="ECO:0000313" key="3">
    <source>
        <dbReference type="Proteomes" id="UP000034934"/>
    </source>
</evidence>
<evidence type="ECO:0000313" key="2">
    <source>
        <dbReference type="EMBL" id="KKP30410.1"/>
    </source>
</evidence>
<keyword evidence="1" id="KW-1133">Transmembrane helix</keyword>
<reference evidence="2 3" key="1">
    <citation type="journal article" date="2015" name="Nature">
        <title>rRNA introns, odd ribosomes, and small enigmatic genomes across a large radiation of phyla.</title>
        <authorList>
            <person name="Brown C.T."/>
            <person name="Hug L.A."/>
            <person name="Thomas B.C."/>
            <person name="Sharon I."/>
            <person name="Castelle C.J."/>
            <person name="Singh A."/>
            <person name="Wilkins M.J."/>
            <person name="Williams K.H."/>
            <person name="Banfield J.F."/>
        </authorList>
    </citation>
    <scope>NUCLEOTIDE SEQUENCE [LARGE SCALE GENOMIC DNA]</scope>
</reference>
<feature type="transmembrane region" description="Helical" evidence="1">
    <location>
        <begin position="12"/>
        <end position="30"/>
    </location>
</feature>
<comment type="caution">
    <text evidence="2">The sequence shown here is derived from an EMBL/GenBank/DDBJ whole genome shotgun (WGS) entry which is preliminary data.</text>
</comment>
<proteinExistence type="predicted"/>
<gene>
    <name evidence="2" type="ORF">UR19_C0003G0246</name>
</gene>
<organism evidence="2 3">
    <name type="scientific">Candidatus Nomurabacteria bacterium GW2011_GWF1_31_48</name>
    <dbReference type="NCBI Taxonomy" id="1618767"/>
    <lineage>
        <taxon>Bacteria</taxon>
        <taxon>Candidatus Nomuraibacteriota</taxon>
    </lineage>
</organism>
<keyword evidence="1" id="KW-0472">Membrane</keyword>
<name>A0A0G0AUR6_9BACT</name>